<sequence length="176" mass="19880">MNTTNPKYGWLSRNPRNHTLSNGRVGGINPVSFVLGFSYSSVTDLARNGAPAPCPWRPRALHVDFVIKQRVARPRHLGHAAARSTQIFIWTIIHRCEALDVSFPMALEPSHLDLYSSSYDQIRDIRSGLTALRKFCALIFGCEFVIKSHRTGRGLQHESCRHLVNISKESKFALIR</sequence>
<dbReference type="EMBL" id="JASCZI010030938">
    <property type="protein sequence ID" value="MED6125413.1"/>
    <property type="molecule type" value="Genomic_DNA"/>
</dbReference>
<gene>
    <name evidence="1" type="ORF">PIB30_068316</name>
</gene>
<evidence type="ECO:0000313" key="2">
    <source>
        <dbReference type="Proteomes" id="UP001341840"/>
    </source>
</evidence>
<dbReference type="Proteomes" id="UP001341840">
    <property type="component" value="Unassembled WGS sequence"/>
</dbReference>
<keyword evidence="2" id="KW-1185">Reference proteome</keyword>
<accession>A0ABU6RMS8</accession>
<comment type="caution">
    <text evidence="1">The sequence shown here is derived from an EMBL/GenBank/DDBJ whole genome shotgun (WGS) entry which is preliminary data.</text>
</comment>
<proteinExistence type="predicted"/>
<name>A0ABU6RMS8_9FABA</name>
<reference evidence="1 2" key="1">
    <citation type="journal article" date="2023" name="Plants (Basel)">
        <title>Bridging the Gap: Combining Genomics and Transcriptomics Approaches to Understand Stylosanthes scabra, an Orphan Legume from the Brazilian Caatinga.</title>
        <authorList>
            <person name="Ferreira-Neto J.R.C."/>
            <person name="da Silva M.D."/>
            <person name="Binneck E."/>
            <person name="de Melo N.F."/>
            <person name="da Silva R.H."/>
            <person name="de Melo A.L.T.M."/>
            <person name="Pandolfi V."/>
            <person name="Bustamante F.O."/>
            <person name="Brasileiro-Vidal A.C."/>
            <person name="Benko-Iseppon A.M."/>
        </authorList>
    </citation>
    <scope>NUCLEOTIDE SEQUENCE [LARGE SCALE GENOMIC DNA]</scope>
    <source>
        <tissue evidence="1">Leaves</tissue>
    </source>
</reference>
<protein>
    <submittedName>
        <fullName evidence="1">Uncharacterized protein</fullName>
    </submittedName>
</protein>
<organism evidence="1 2">
    <name type="scientific">Stylosanthes scabra</name>
    <dbReference type="NCBI Taxonomy" id="79078"/>
    <lineage>
        <taxon>Eukaryota</taxon>
        <taxon>Viridiplantae</taxon>
        <taxon>Streptophyta</taxon>
        <taxon>Embryophyta</taxon>
        <taxon>Tracheophyta</taxon>
        <taxon>Spermatophyta</taxon>
        <taxon>Magnoliopsida</taxon>
        <taxon>eudicotyledons</taxon>
        <taxon>Gunneridae</taxon>
        <taxon>Pentapetalae</taxon>
        <taxon>rosids</taxon>
        <taxon>fabids</taxon>
        <taxon>Fabales</taxon>
        <taxon>Fabaceae</taxon>
        <taxon>Papilionoideae</taxon>
        <taxon>50 kb inversion clade</taxon>
        <taxon>dalbergioids sensu lato</taxon>
        <taxon>Dalbergieae</taxon>
        <taxon>Pterocarpus clade</taxon>
        <taxon>Stylosanthes</taxon>
    </lineage>
</organism>
<evidence type="ECO:0000313" key="1">
    <source>
        <dbReference type="EMBL" id="MED6125413.1"/>
    </source>
</evidence>